<sequence>MGSGRTRALELVSLLYISAILFYSVSAQTCIKRDRDALLKFKAGLDDQRNQLQSWNSSGNCCKDFIGVNCNSKGEVTNLTFAGFVDEECDDDDCPFIGYKKRGKDLIGTTLTKLLALQTLDLQNVIVGGPFPLGLSALKSLSYLSLLFMQINGPLPAEVYSIISLRYLAFEVVSGGLTDGLCNLKNLEVFDSVDRNNQIGDSGGVLPSCIGDLQQLRVLSAEWNSISGPIPASISKLQKLQQLKLTGNSLTGQIPAGLGQLKALEILYLQGNKFTGSIPASLGSLAKLTDLRIGGTSYFNVSSGVFIDLQFTDIGGSIPATLGNLQNLQTLYIKGTKVTGPIPSSLGNAKMLMDLELDFNRLTGPLPSSLSKAKLSVLKVNDNQLSGTIPVSYGNLRNLTSFQAQRNRLTGPIPRELSNFRFSSEGLSSLDLSDNMITGPIPEDLPLALPLGDVNLSYNKLSGSLKPSSWYSVRVAFLNNNQLTSLGSADIPDDGQTGQNVQYFDVHSNLISGPVPNWPFQFYQALALDLSDNKFISLPTISSRLQISYINVSNNQISGSIPKGLTTVRSLNVLDLSRNRFSGSIPRGFGSPEFNSQNNLNILDLSYNALTGTIPDGIYDGTFFNVLNVRNNRLTGRIPERSDNNSFLNEVDFSNNMLTGSIPVSVLSSSFIVTFKAGNNRLTGSIPKLECIQFPTTLVLENNQLTGPVLPASLNFETCERLEVLDVSGNKLTGELPQALTKFPGLKVLDLSFNLLTGPVKDFLGKLSKLLILDLSSNKFTGAVPWKKLISGFTALQTAGASAIKFSPGLPLYTATFFYAELGSPGSFIRTDVPFFSSTTALNVSHNSISGPVDPSIGQLKGLHALDLSSNKFSGAIPDTIADITDLDFLDVSNNAFSGPIAPKLRKFPASSFQGNPNLCGAPLSKSC</sequence>
<accession>A0ABD1XPX7</accession>
<dbReference type="FunFam" id="3.80.10.10:FF:000095">
    <property type="entry name" value="LRR receptor-like serine/threonine-protein kinase GSO1"/>
    <property type="match status" value="1"/>
</dbReference>
<dbReference type="Proteomes" id="UP001605036">
    <property type="component" value="Unassembled WGS sequence"/>
</dbReference>
<reference evidence="14 15" key="1">
    <citation type="submission" date="2024-09" db="EMBL/GenBank/DDBJ databases">
        <title>Chromosome-scale assembly of Riccia fluitans.</title>
        <authorList>
            <person name="Paukszto L."/>
            <person name="Sawicki J."/>
            <person name="Karawczyk K."/>
            <person name="Piernik-Szablinska J."/>
            <person name="Szczecinska M."/>
            <person name="Mazdziarz M."/>
        </authorList>
    </citation>
    <scope>NUCLEOTIDE SEQUENCE [LARGE SCALE GENOMIC DNA]</scope>
    <source>
        <strain evidence="14">Rf_01</strain>
        <tissue evidence="14">Aerial parts of the thallus</tissue>
    </source>
</reference>
<proteinExistence type="predicted"/>
<dbReference type="InterPro" id="IPR013210">
    <property type="entry name" value="LRR_N_plant-typ"/>
</dbReference>
<keyword evidence="5 12" id="KW-0732">Signal</keyword>
<evidence type="ECO:0000256" key="7">
    <source>
        <dbReference type="ARBA" id="ARBA00022989"/>
    </source>
</evidence>
<feature type="signal peptide" evidence="12">
    <location>
        <begin position="1"/>
        <end position="27"/>
    </location>
</feature>
<evidence type="ECO:0000256" key="4">
    <source>
        <dbReference type="ARBA" id="ARBA00022692"/>
    </source>
</evidence>
<dbReference type="SUPFAM" id="SSF52047">
    <property type="entry name" value="RNI-like"/>
    <property type="match status" value="1"/>
</dbReference>
<dbReference type="GO" id="GO:0012505">
    <property type="term" value="C:endomembrane system"/>
    <property type="evidence" value="ECO:0007669"/>
    <property type="project" value="UniProtKB-SubCell"/>
</dbReference>
<comment type="caution">
    <text evidence="14">The sequence shown here is derived from an EMBL/GenBank/DDBJ whole genome shotgun (WGS) entry which is preliminary data.</text>
</comment>
<dbReference type="SUPFAM" id="SSF52058">
    <property type="entry name" value="L domain-like"/>
    <property type="match status" value="2"/>
</dbReference>
<dbReference type="EMBL" id="JBHFFA010000007">
    <property type="protein sequence ID" value="KAL2611003.1"/>
    <property type="molecule type" value="Genomic_DNA"/>
</dbReference>
<feature type="chain" id="PRO_5044842186" description="Leucine-rich repeat-containing N-terminal plant-type domain-containing protein" evidence="12">
    <location>
        <begin position="28"/>
        <end position="928"/>
    </location>
</feature>
<dbReference type="PANTHER" id="PTHR27000">
    <property type="entry name" value="LEUCINE-RICH REPEAT RECEPTOR-LIKE PROTEIN KINASE FAMILY PROTEIN-RELATED"/>
    <property type="match status" value="1"/>
</dbReference>
<dbReference type="FunFam" id="3.80.10.10:FF:000299">
    <property type="entry name" value="Piriformospora indica-insensitive protein 2"/>
    <property type="match status" value="1"/>
</dbReference>
<name>A0ABD1XPX7_9MARC</name>
<dbReference type="InterPro" id="IPR032675">
    <property type="entry name" value="LRR_dom_sf"/>
</dbReference>
<evidence type="ECO:0000256" key="3">
    <source>
        <dbReference type="ARBA" id="ARBA00022614"/>
    </source>
</evidence>
<keyword evidence="4" id="KW-0812">Transmembrane</keyword>
<evidence type="ECO:0000256" key="6">
    <source>
        <dbReference type="ARBA" id="ARBA00022737"/>
    </source>
</evidence>
<organism evidence="14 15">
    <name type="scientific">Riccia fluitans</name>
    <dbReference type="NCBI Taxonomy" id="41844"/>
    <lineage>
        <taxon>Eukaryota</taxon>
        <taxon>Viridiplantae</taxon>
        <taxon>Streptophyta</taxon>
        <taxon>Embryophyta</taxon>
        <taxon>Marchantiophyta</taxon>
        <taxon>Marchantiopsida</taxon>
        <taxon>Marchantiidae</taxon>
        <taxon>Marchantiales</taxon>
        <taxon>Ricciaceae</taxon>
        <taxon>Riccia</taxon>
    </lineage>
</organism>
<evidence type="ECO:0000256" key="5">
    <source>
        <dbReference type="ARBA" id="ARBA00022729"/>
    </source>
</evidence>
<keyword evidence="3" id="KW-0433">Leucine-rich repeat</keyword>
<dbReference type="Gene3D" id="3.80.10.10">
    <property type="entry name" value="Ribonuclease Inhibitor"/>
    <property type="match status" value="5"/>
</dbReference>
<dbReference type="InterPro" id="IPR001611">
    <property type="entry name" value="Leu-rich_rpt"/>
</dbReference>
<keyword evidence="2" id="KW-1003">Cell membrane</keyword>
<keyword evidence="7" id="KW-1133">Transmembrane helix</keyword>
<protein>
    <recommendedName>
        <fullName evidence="13">Leucine-rich repeat-containing N-terminal plant-type domain-containing protein</fullName>
    </recommendedName>
</protein>
<keyword evidence="9" id="KW-0675">Receptor</keyword>
<evidence type="ECO:0000256" key="10">
    <source>
        <dbReference type="ARBA" id="ARBA00023180"/>
    </source>
</evidence>
<keyword evidence="10" id="KW-0325">Glycoprotein</keyword>
<keyword evidence="8" id="KW-0472">Membrane</keyword>
<evidence type="ECO:0000256" key="11">
    <source>
        <dbReference type="ARBA" id="ARBA00037847"/>
    </source>
</evidence>
<evidence type="ECO:0000256" key="9">
    <source>
        <dbReference type="ARBA" id="ARBA00023170"/>
    </source>
</evidence>
<dbReference type="SMART" id="SM00369">
    <property type="entry name" value="LRR_TYP"/>
    <property type="match status" value="7"/>
</dbReference>
<feature type="domain" description="Leucine-rich repeat-containing N-terminal plant-type" evidence="13">
    <location>
        <begin position="33"/>
        <end position="71"/>
    </location>
</feature>
<evidence type="ECO:0000256" key="8">
    <source>
        <dbReference type="ARBA" id="ARBA00023136"/>
    </source>
</evidence>
<dbReference type="Pfam" id="PF08263">
    <property type="entry name" value="LRRNT_2"/>
    <property type="match status" value="1"/>
</dbReference>
<dbReference type="Pfam" id="PF00560">
    <property type="entry name" value="LRR_1"/>
    <property type="match status" value="8"/>
</dbReference>
<evidence type="ECO:0000313" key="15">
    <source>
        <dbReference type="Proteomes" id="UP001605036"/>
    </source>
</evidence>
<dbReference type="PANTHER" id="PTHR27000:SF775">
    <property type="entry name" value="PLANT INTRACELLULAR RAS-GROUP-RELATED LRR PROTEIN 3"/>
    <property type="match status" value="1"/>
</dbReference>
<keyword evidence="15" id="KW-1185">Reference proteome</keyword>
<dbReference type="GO" id="GO:0005886">
    <property type="term" value="C:plasma membrane"/>
    <property type="evidence" value="ECO:0007669"/>
    <property type="project" value="UniProtKB-SubCell"/>
</dbReference>
<evidence type="ECO:0000313" key="14">
    <source>
        <dbReference type="EMBL" id="KAL2611003.1"/>
    </source>
</evidence>
<dbReference type="AlphaFoldDB" id="A0ABD1XPX7"/>
<evidence type="ECO:0000256" key="12">
    <source>
        <dbReference type="SAM" id="SignalP"/>
    </source>
</evidence>
<gene>
    <name evidence="14" type="ORF">R1flu_022695</name>
</gene>
<evidence type="ECO:0000259" key="13">
    <source>
        <dbReference type="Pfam" id="PF08263"/>
    </source>
</evidence>
<dbReference type="FunFam" id="3.80.10.10:FF:000041">
    <property type="entry name" value="LRR receptor-like serine/threonine-protein kinase ERECTA"/>
    <property type="match status" value="1"/>
</dbReference>
<comment type="subcellular location">
    <subcellularLocation>
        <location evidence="1">Cell membrane</location>
    </subcellularLocation>
    <subcellularLocation>
        <location evidence="11">Endomembrane system</location>
        <topology evidence="11">Single-pass membrane protein</topology>
    </subcellularLocation>
</comment>
<dbReference type="InterPro" id="IPR003591">
    <property type="entry name" value="Leu-rich_rpt_typical-subtyp"/>
</dbReference>
<keyword evidence="6" id="KW-0677">Repeat</keyword>
<evidence type="ECO:0000256" key="2">
    <source>
        <dbReference type="ARBA" id="ARBA00022475"/>
    </source>
</evidence>
<evidence type="ECO:0000256" key="1">
    <source>
        <dbReference type="ARBA" id="ARBA00004236"/>
    </source>
</evidence>